<feature type="region of interest" description="Disordered" evidence="1">
    <location>
        <begin position="1"/>
        <end position="25"/>
    </location>
</feature>
<evidence type="ECO:0000256" key="1">
    <source>
        <dbReference type="SAM" id="MobiDB-lite"/>
    </source>
</evidence>
<proteinExistence type="predicted"/>
<protein>
    <recommendedName>
        <fullName evidence="4">Aminoglycoside-2''-adenylyltransferase</fullName>
    </recommendedName>
</protein>
<dbReference type="Gene3D" id="3.30.460.40">
    <property type="match status" value="1"/>
</dbReference>
<dbReference type="AlphaFoldDB" id="A0A4R7SZG4"/>
<evidence type="ECO:0000313" key="2">
    <source>
        <dbReference type="EMBL" id="TDU84319.1"/>
    </source>
</evidence>
<dbReference type="Proteomes" id="UP000295151">
    <property type="component" value="Unassembled WGS sequence"/>
</dbReference>
<organism evidence="2 3">
    <name type="scientific">Kribbella voronezhensis</name>
    <dbReference type="NCBI Taxonomy" id="2512212"/>
    <lineage>
        <taxon>Bacteria</taxon>
        <taxon>Bacillati</taxon>
        <taxon>Actinomycetota</taxon>
        <taxon>Actinomycetes</taxon>
        <taxon>Propionibacteriales</taxon>
        <taxon>Kribbellaceae</taxon>
        <taxon>Kribbella</taxon>
    </lineage>
</organism>
<name>A0A4R7SZG4_9ACTN</name>
<sequence>MLSARTTSKLTGMAEADLPTAGNPAPLIPTAAEAAETEYWTRLYGRWDPFDTAGVAAFMAGFTRPWWIVGGLAIDAFTGVRRRHDDVDVSILACDVPALREHVGERWHLWNLAGGDMRPLTHQHPEVFHPASQLWVREHGNAPWVIDLPLTPDRDGLWTNKFLPDHVGPIEEVTWTSADGIRYLNPEIVLLFKARLRRTKDTYDLHRTWPLLTPEQQTWLRQMIHDLDADHPWLRTIR</sequence>
<dbReference type="EMBL" id="SOCE01000002">
    <property type="protein sequence ID" value="TDU84319.1"/>
    <property type="molecule type" value="Genomic_DNA"/>
</dbReference>
<keyword evidence="3" id="KW-1185">Reference proteome</keyword>
<reference evidence="2 3" key="1">
    <citation type="submission" date="2019-03" db="EMBL/GenBank/DDBJ databases">
        <title>Genomic Encyclopedia of Type Strains, Phase III (KMG-III): the genomes of soil and plant-associated and newly described type strains.</title>
        <authorList>
            <person name="Whitman W."/>
        </authorList>
    </citation>
    <scope>NUCLEOTIDE SEQUENCE [LARGE SCALE GENOMIC DNA]</scope>
    <source>
        <strain evidence="2 3">VKM Ac-2575</strain>
    </source>
</reference>
<accession>A0A4R7SZG4</accession>
<evidence type="ECO:0000313" key="3">
    <source>
        <dbReference type="Proteomes" id="UP000295151"/>
    </source>
</evidence>
<comment type="caution">
    <text evidence="2">The sequence shown here is derived from an EMBL/GenBank/DDBJ whole genome shotgun (WGS) entry which is preliminary data.</text>
</comment>
<gene>
    <name evidence="2" type="ORF">EV138_6790</name>
</gene>
<feature type="compositionally biased region" description="Polar residues" evidence="1">
    <location>
        <begin position="1"/>
        <end position="10"/>
    </location>
</feature>
<evidence type="ECO:0008006" key="4">
    <source>
        <dbReference type="Google" id="ProtNLM"/>
    </source>
</evidence>